<organism evidence="1 2">
    <name type="scientific">Pseudoalteromonas denitrificans DSM 6059</name>
    <dbReference type="NCBI Taxonomy" id="1123010"/>
    <lineage>
        <taxon>Bacteria</taxon>
        <taxon>Pseudomonadati</taxon>
        <taxon>Pseudomonadota</taxon>
        <taxon>Gammaproteobacteria</taxon>
        <taxon>Alteromonadales</taxon>
        <taxon>Pseudoalteromonadaceae</taxon>
        <taxon>Pseudoalteromonas</taxon>
    </lineage>
</organism>
<evidence type="ECO:0000313" key="1">
    <source>
        <dbReference type="EMBL" id="SFC01763.1"/>
    </source>
</evidence>
<evidence type="ECO:0000313" key="2">
    <source>
        <dbReference type="Proteomes" id="UP000198862"/>
    </source>
</evidence>
<dbReference type="STRING" id="1123010.SAMN02745724_00731"/>
<accession>A0A1I1FXJ3</accession>
<keyword evidence="2" id="KW-1185">Reference proteome</keyword>
<dbReference type="EMBL" id="FOLO01000003">
    <property type="protein sequence ID" value="SFC01763.1"/>
    <property type="molecule type" value="Genomic_DNA"/>
</dbReference>
<reference evidence="1 2" key="1">
    <citation type="submission" date="2016-10" db="EMBL/GenBank/DDBJ databases">
        <authorList>
            <person name="de Groot N.N."/>
        </authorList>
    </citation>
    <scope>NUCLEOTIDE SEQUENCE [LARGE SCALE GENOMIC DNA]</scope>
    <source>
        <strain evidence="1 2">DSM 6059</strain>
    </source>
</reference>
<name>A0A1I1FXJ3_9GAMM</name>
<protein>
    <submittedName>
        <fullName evidence="1">Uncharacterized protein</fullName>
    </submittedName>
</protein>
<dbReference type="OrthoDB" id="6292798at2"/>
<sequence>MTGATTSFLSENKQNYNVSRQWSFNKNLPNLDSKFSHNETALMHFLQNVDVIKVHDEVINRAKKFCSDFFLEQEKISDFKTDSFHNKLQSGLGIEVNIYDHNNKDLIIAKGHLLQLFDDQVQVQISQNHFPADNLIQAFPVKQVALI</sequence>
<dbReference type="AlphaFoldDB" id="A0A1I1FXJ3"/>
<dbReference type="RefSeq" id="WP_091980034.1">
    <property type="nucleotide sequence ID" value="NZ_FOLO01000003.1"/>
</dbReference>
<proteinExistence type="predicted"/>
<dbReference type="Proteomes" id="UP000198862">
    <property type="component" value="Unassembled WGS sequence"/>
</dbReference>
<gene>
    <name evidence="1" type="ORF">SAMN02745724_00731</name>
</gene>